<keyword evidence="5" id="KW-1185">Reference proteome</keyword>
<protein>
    <submittedName>
        <fullName evidence="4">Extracellular solute-binding protein</fullName>
    </submittedName>
</protein>
<dbReference type="PANTHER" id="PTHR43649">
    <property type="entry name" value="ARABINOSE-BINDING PROTEIN-RELATED"/>
    <property type="match status" value="1"/>
</dbReference>
<dbReference type="RefSeq" id="WP_269444839.1">
    <property type="nucleotide sequence ID" value="NZ_CP097463.1"/>
</dbReference>
<dbReference type="EMBL" id="CP097463">
    <property type="protein sequence ID" value="WAX58289.1"/>
    <property type="molecule type" value="Genomic_DNA"/>
</dbReference>
<dbReference type="Gene3D" id="3.40.190.10">
    <property type="entry name" value="Periplasmic binding protein-like II"/>
    <property type="match status" value="1"/>
</dbReference>
<keyword evidence="3" id="KW-0732">Signal</keyword>
<accession>A0ABY7K4N3</accession>
<reference evidence="4" key="1">
    <citation type="submission" date="2022-05" db="EMBL/GenBank/DDBJ databases">
        <title>Jatrophihabitans sp. SB3-54 whole genome sequence.</title>
        <authorList>
            <person name="Suh M.K."/>
            <person name="Eom M.K."/>
            <person name="Kim J.S."/>
            <person name="Kim H.S."/>
            <person name="Do H.E."/>
            <person name="Shin Y.K."/>
            <person name="Lee J.-S."/>
        </authorList>
    </citation>
    <scope>NUCLEOTIDE SEQUENCE</scope>
    <source>
        <strain evidence="4">SB3-54</strain>
    </source>
</reference>
<evidence type="ECO:0000256" key="2">
    <source>
        <dbReference type="ARBA" id="ARBA00022448"/>
    </source>
</evidence>
<dbReference type="InterPro" id="IPR006059">
    <property type="entry name" value="SBP"/>
</dbReference>
<evidence type="ECO:0000313" key="5">
    <source>
        <dbReference type="Proteomes" id="UP001164693"/>
    </source>
</evidence>
<evidence type="ECO:0000256" key="3">
    <source>
        <dbReference type="ARBA" id="ARBA00022729"/>
    </source>
</evidence>
<dbReference type="SUPFAM" id="SSF53850">
    <property type="entry name" value="Periplasmic binding protein-like II"/>
    <property type="match status" value="1"/>
</dbReference>
<evidence type="ECO:0000313" key="4">
    <source>
        <dbReference type="EMBL" id="WAX58289.1"/>
    </source>
</evidence>
<sequence length="462" mass="49108">MTERDLITHVASVSGSGVSRRGFLTAGALATLGASTLLAACSSDKKSNNADKSSKPVKTGPNAFQGVTLNVGCNPTGVQPAQAAGALWAAKTGGKVNAVVIPYAERATDYATMIVSKDPHFDVLFGSVDFVSNFGDRIYDDLGDLGGITKDLIPAALNQLKKGGKLYAAPLFADMEFFIYNKQDWKDAGLDPEKVPTTWSELYDLAPKLNTGGRAANVTPWNTIGVPYWISMYNSLGGQMFNDDKTEVLFDNDKALKTWQTVEDGFKKQFFGIAAANATGDADTQLLFNQNLGASEINTAGFWSQVLGSDPAFKLKIKKEDVGVVIMPGIDPGTSGSVIVAEGLGVNKFGKNKDAALDFVKYTVSPDFQKQLVLGKAGTVLPTSSISVSGDKDVAASFPIAPLLAEQSKHQLTWPGNAPFNWNAPFLLGLTNISKGTWDAAKAQSETVKAVKKLVVDYIASN</sequence>
<dbReference type="Proteomes" id="UP001164693">
    <property type="component" value="Chromosome"/>
</dbReference>
<dbReference type="PROSITE" id="PS51318">
    <property type="entry name" value="TAT"/>
    <property type="match status" value="1"/>
</dbReference>
<comment type="similarity">
    <text evidence="1">Belongs to the bacterial solute-binding protein 1 family.</text>
</comment>
<keyword evidence="2" id="KW-0813">Transport</keyword>
<dbReference type="PANTHER" id="PTHR43649:SF34">
    <property type="entry name" value="ABC TRANSPORTER PERIPLASMIC-BINDING PROTEIN YCJN-RELATED"/>
    <property type="match status" value="1"/>
</dbReference>
<organism evidence="4 5">
    <name type="scientific">Jatrophihabitans cynanchi</name>
    <dbReference type="NCBI Taxonomy" id="2944128"/>
    <lineage>
        <taxon>Bacteria</taxon>
        <taxon>Bacillati</taxon>
        <taxon>Actinomycetota</taxon>
        <taxon>Actinomycetes</taxon>
        <taxon>Jatrophihabitantales</taxon>
        <taxon>Jatrophihabitantaceae</taxon>
        <taxon>Jatrophihabitans</taxon>
    </lineage>
</organism>
<dbReference type="InterPro" id="IPR006311">
    <property type="entry name" value="TAT_signal"/>
</dbReference>
<proteinExistence type="inferred from homology"/>
<evidence type="ECO:0000256" key="1">
    <source>
        <dbReference type="ARBA" id="ARBA00008520"/>
    </source>
</evidence>
<dbReference type="Pfam" id="PF01547">
    <property type="entry name" value="SBP_bac_1"/>
    <property type="match status" value="1"/>
</dbReference>
<dbReference type="InterPro" id="IPR050490">
    <property type="entry name" value="Bact_solute-bd_prot1"/>
</dbReference>
<gene>
    <name evidence="4" type="ORF">M6B22_05865</name>
</gene>
<name>A0ABY7K4N3_9ACTN</name>